<dbReference type="AlphaFoldDB" id="A0A5N5EJ13"/>
<dbReference type="RefSeq" id="WP_151512415.1">
    <property type="nucleotide sequence ID" value="NZ_JBMVCA010000047.1"/>
</dbReference>
<dbReference type="EMBL" id="VYUA01000027">
    <property type="protein sequence ID" value="KAB2589751.1"/>
    <property type="molecule type" value="Genomic_DNA"/>
</dbReference>
<accession>A0A5N5EJ13</accession>
<evidence type="ECO:0000313" key="1">
    <source>
        <dbReference type="EMBL" id="KAB2589751.1"/>
    </source>
</evidence>
<dbReference type="Proteomes" id="UP000326907">
    <property type="component" value="Unassembled WGS sequence"/>
</dbReference>
<sequence length="261" mass="28756">MCLPLGGLAIILGVWGDGHGWWDDRSFLTNLASSFASLLFGIPLALVGLSHLGSLQADAAAQRAAVRRGLNAARDFTATVLSEFRNLEVAASSEDLIRLRTANLQFRQAVHAWPKDPSPAASAEVNMCFERRRAAIQRAFKTRGNEVGPWLTMISEAWHRLDMEVRPRLEDADVRWMPRAEHVKIRSAVRALDGHVSRRLMSSQGGPRRMLDRHVHGSTVTGSALENAIEHLRDDADAAHEVLVALIAIRTSLPAVDEIAR</sequence>
<organism evidence="1 2">
    <name type="scientific">Streptomyces arboris</name>
    <dbReference type="NCBI Taxonomy" id="2600619"/>
    <lineage>
        <taxon>Bacteria</taxon>
        <taxon>Bacillati</taxon>
        <taxon>Actinomycetota</taxon>
        <taxon>Actinomycetes</taxon>
        <taxon>Kitasatosporales</taxon>
        <taxon>Streptomycetaceae</taxon>
        <taxon>Streptomyces</taxon>
    </lineage>
</organism>
<keyword evidence="2" id="KW-1185">Reference proteome</keyword>
<reference evidence="1 2" key="1">
    <citation type="submission" date="2019-09" db="EMBL/GenBank/DDBJ databases">
        <authorList>
            <person name="Liu P."/>
        </authorList>
    </citation>
    <scope>NUCLEOTIDE SEQUENCE [LARGE SCALE GENOMIC DNA]</scope>
    <source>
        <strain evidence="1 2">TRM68085</strain>
    </source>
</reference>
<gene>
    <name evidence="1" type="ORF">F5983_25750</name>
</gene>
<evidence type="ECO:0000313" key="2">
    <source>
        <dbReference type="Proteomes" id="UP000326907"/>
    </source>
</evidence>
<proteinExistence type="predicted"/>
<name>A0A5N5EJ13_9ACTN</name>
<protein>
    <submittedName>
        <fullName evidence="1">Uncharacterized protein</fullName>
    </submittedName>
</protein>
<comment type="caution">
    <text evidence="1">The sequence shown here is derived from an EMBL/GenBank/DDBJ whole genome shotgun (WGS) entry which is preliminary data.</text>
</comment>